<keyword evidence="6" id="KW-1185">Reference proteome</keyword>
<evidence type="ECO:0000259" key="4">
    <source>
        <dbReference type="Pfam" id="PF13377"/>
    </source>
</evidence>
<name>A0ABZ0Q7W1_9LACO</name>
<dbReference type="InterPro" id="IPR028082">
    <property type="entry name" value="Peripla_BP_I"/>
</dbReference>
<dbReference type="Proteomes" id="UP001302696">
    <property type="component" value="Chromosome"/>
</dbReference>
<evidence type="ECO:0000313" key="5">
    <source>
        <dbReference type="EMBL" id="WPC22200.1"/>
    </source>
</evidence>
<dbReference type="PANTHER" id="PTHR30146">
    <property type="entry name" value="LACI-RELATED TRANSCRIPTIONAL REPRESSOR"/>
    <property type="match status" value="1"/>
</dbReference>
<evidence type="ECO:0000256" key="3">
    <source>
        <dbReference type="ARBA" id="ARBA00023163"/>
    </source>
</evidence>
<dbReference type="RefSeq" id="WP_057773439.1">
    <property type="nucleotide sequence ID" value="NZ_CP019981.1"/>
</dbReference>
<dbReference type="PANTHER" id="PTHR30146:SF149">
    <property type="entry name" value="HTH-TYPE TRANSCRIPTIONAL REGULATOR EBGR"/>
    <property type="match status" value="1"/>
</dbReference>
<proteinExistence type="predicted"/>
<evidence type="ECO:0000256" key="2">
    <source>
        <dbReference type="ARBA" id="ARBA00023125"/>
    </source>
</evidence>
<dbReference type="Pfam" id="PF13377">
    <property type="entry name" value="Peripla_BP_3"/>
    <property type="match status" value="1"/>
</dbReference>
<dbReference type="InterPro" id="IPR046335">
    <property type="entry name" value="LacI/GalR-like_sensor"/>
</dbReference>
<keyword evidence="1" id="KW-0805">Transcription regulation</keyword>
<organism evidence="5 6">
    <name type="scientific">Pediococcus inopinatus</name>
    <dbReference type="NCBI Taxonomy" id="114090"/>
    <lineage>
        <taxon>Bacteria</taxon>
        <taxon>Bacillati</taxon>
        <taxon>Bacillota</taxon>
        <taxon>Bacilli</taxon>
        <taxon>Lactobacillales</taxon>
        <taxon>Lactobacillaceae</taxon>
        <taxon>Pediococcus</taxon>
    </lineage>
</organism>
<evidence type="ECO:0000256" key="1">
    <source>
        <dbReference type="ARBA" id="ARBA00023015"/>
    </source>
</evidence>
<dbReference type="SUPFAM" id="SSF53822">
    <property type="entry name" value="Periplasmic binding protein-like I"/>
    <property type="match status" value="1"/>
</dbReference>
<dbReference type="Gene3D" id="3.40.50.2300">
    <property type="match status" value="1"/>
</dbReference>
<gene>
    <name evidence="5" type="ORF">N6G96_02980</name>
</gene>
<sequence length="103" mass="11268">MIIQQSGSKLPKAFLIGSDSIAIGAMRALAEHKIEIPKQVSIIGFNDITSAQYVTPSLSTVHVSRNAMARAAFDLLNEQFQKRNMVPRKLTIGTSLIIRDSSI</sequence>
<reference evidence="6" key="1">
    <citation type="submission" date="2024-06" db="EMBL/GenBank/DDBJ databases">
        <authorList>
            <person name="Chang H.C."/>
            <person name="Mun S.Y."/>
        </authorList>
    </citation>
    <scope>NUCLEOTIDE SEQUENCE [LARGE SCALE GENOMIC DNA]</scope>
    <source>
        <strain evidence="6">KT1</strain>
    </source>
</reference>
<keyword evidence="2" id="KW-0238">DNA-binding</keyword>
<feature type="domain" description="Transcriptional regulator LacI/GalR-like sensor" evidence="4">
    <location>
        <begin position="6"/>
        <end position="102"/>
    </location>
</feature>
<evidence type="ECO:0000313" key="6">
    <source>
        <dbReference type="Proteomes" id="UP001302696"/>
    </source>
</evidence>
<protein>
    <submittedName>
        <fullName evidence="5">Substrate-binding domain-containing protein</fullName>
    </submittedName>
</protein>
<accession>A0ABZ0Q7W1</accession>
<keyword evidence="3" id="KW-0804">Transcription</keyword>
<dbReference type="EMBL" id="CP104778">
    <property type="protein sequence ID" value="WPC22200.1"/>
    <property type="molecule type" value="Genomic_DNA"/>
</dbReference>